<name>A0ABS6NCP6_9RHOB</name>
<keyword evidence="2" id="KW-1185">Reference proteome</keyword>
<protein>
    <submittedName>
        <fullName evidence="1">Uncharacterized protein</fullName>
    </submittedName>
</protein>
<evidence type="ECO:0000313" key="1">
    <source>
        <dbReference type="EMBL" id="MBV2361457.1"/>
    </source>
</evidence>
<gene>
    <name evidence="1" type="ORF">KUH32_16960</name>
</gene>
<organism evidence="1 2">
    <name type="scientific">Thalassococcus arenae</name>
    <dbReference type="NCBI Taxonomy" id="2851652"/>
    <lineage>
        <taxon>Bacteria</taxon>
        <taxon>Pseudomonadati</taxon>
        <taxon>Pseudomonadota</taxon>
        <taxon>Alphaproteobacteria</taxon>
        <taxon>Rhodobacterales</taxon>
        <taxon>Roseobacteraceae</taxon>
        <taxon>Thalassococcus</taxon>
    </lineage>
</organism>
<reference evidence="1" key="1">
    <citation type="submission" date="2021-06" db="EMBL/GenBank/DDBJ databases">
        <title>Thalassococcus sp. CAU 1522 isolated from sea sand, Republic of Korea.</title>
        <authorList>
            <person name="Kim W."/>
        </authorList>
    </citation>
    <scope>NUCLEOTIDE SEQUENCE</scope>
    <source>
        <strain evidence="1">CAU 1522</strain>
    </source>
</reference>
<dbReference type="Proteomes" id="UP001166293">
    <property type="component" value="Unassembled WGS sequence"/>
</dbReference>
<dbReference type="RefSeq" id="WP_217779777.1">
    <property type="nucleotide sequence ID" value="NZ_JAHRWL010000002.1"/>
</dbReference>
<evidence type="ECO:0000313" key="2">
    <source>
        <dbReference type="Proteomes" id="UP001166293"/>
    </source>
</evidence>
<proteinExistence type="predicted"/>
<dbReference type="EMBL" id="JAHRWL010000002">
    <property type="protein sequence ID" value="MBV2361457.1"/>
    <property type="molecule type" value="Genomic_DNA"/>
</dbReference>
<comment type="caution">
    <text evidence="1">The sequence shown here is derived from an EMBL/GenBank/DDBJ whole genome shotgun (WGS) entry which is preliminary data.</text>
</comment>
<sequence length="45" mass="5048">MRLRPSYRKGLAEWEDPGAIVMFGDYTAKRQAEGTDIRSFAGLAD</sequence>
<accession>A0ABS6NCP6</accession>